<evidence type="ECO:0000313" key="2">
    <source>
        <dbReference type="EMBL" id="KAK7242249.1"/>
    </source>
</evidence>
<dbReference type="EMBL" id="JBBJCI010000146">
    <property type="protein sequence ID" value="KAK7242249.1"/>
    <property type="molecule type" value="Genomic_DNA"/>
</dbReference>
<evidence type="ECO:0000256" key="1">
    <source>
        <dbReference type="SAM" id="MobiDB-lite"/>
    </source>
</evidence>
<comment type="caution">
    <text evidence="2">The sequence shown here is derived from an EMBL/GenBank/DDBJ whole genome shotgun (WGS) entry which is preliminary data.</text>
</comment>
<keyword evidence="3" id="KW-1185">Reference proteome</keyword>
<sequence length="88" mass="9541">MSAMDELKALEARVKALETDDDFGLQTKVAPPAAPAPASSAASSADTEALKSENERLKKENETMAKLLAKERYRITHLIRTVESLTPA</sequence>
<feature type="compositionally biased region" description="Basic and acidic residues" evidence="1">
    <location>
        <begin position="48"/>
        <end position="58"/>
    </location>
</feature>
<name>A0ABR1G128_AURAN</name>
<gene>
    <name evidence="2" type="ORF">SO694_00013364</name>
</gene>
<evidence type="ECO:0000313" key="3">
    <source>
        <dbReference type="Proteomes" id="UP001363151"/>
    </source>
</evidence>
<feature type="compositionally biased region" description="Low complexity" evidence="1">
    <location>
        <begin position="36"/>
        <end position="45"/>
    </location>
</feature>
<protein>
    <submittedName>
        <fullName evidence="2">Uncharacterized protein</fullName>
    </submittedName>
</protein>
<organism evidence="2 3">
    <name type="scientific">Aureococcus anophagefferens</name>
    <name type="common">Harmful bloom alga</name>
    <dbReference type="NCBI Taxonomy" id="44056"/>
    <lineage>
        <taxon>Eukaryota</taxon>
        <taxon>Sar</taxon>
        <taxon>Stramenopiles</taxon>
        <taxon>Ochrophyta</taxon>
        <taxon>Pelagophyceae</taxon>
        <taxon>Pelagomonadales</taxon>
        <taxon>Pelagomonadaceae</taxon>
        <taxon>Aureococcus</taxon>
    </lineage>
</organism>
<dbReference type="Proteomes" id="UP001363151">
    <property type="component" value="Unassembled WGS sequence"/>
</dbReference>
<accession>A0ABR1G128</accession>
<reference evidence="2 3" key="1">
    <citation type="submission" date="2024-03" db="EMBL/GenBank/DDBJ databases">
        <title>Aureococcus anophagefferens CCMP1851 and Kratosvirus quantuckense: Draft genome of a second virus-susceptible host strain in the model system.</title>
        <authorList>
            <person name="Chase E."/>
            <person name="Truchon A.R."/>
            <person name="Schepens W."/>
            <person name="Wilhelm S.W."/>
        </authorList>
    </citation>
    <scope>NUCLEOTIDE SEQUENCE [LARGE SCALE GENOMIC DNA]</scope>
    <source>
        <strain evidence="2 3">CCMP1851</strain>
    </source>
</reference>
<proteinExistence type="predicted"/>
<feature type="region of interest" description="Disordered" evidence="1">
    <location>
        <begin position="26"/>
        <end position="58"/>
    </location>
</feature>